<protein>
    <submittedName>
        <fullName evidence="1">Uncharacterized protein</fullName>
    </submittedName>
</protein>
<proteinExistence type="predicted"/>
<comment type="caution">
    <text evidence="1">The sequence shown here is derived from an EMBL/GenBank/DDBJ whole genome shotgun (WGS) entry which is preliminary data.</text>
</comment>
<keyword evidence="2" id="KW-1185">Reference proteome</keyword>
<reference evidence="1" key="1">
    <citation type="thesis" date="2020" institute="ProQuest LLC" country="789 East Eisenhower Parkway, Ann Arbor, MI, USA">
        <title>Comparative Genomics and Chromosome Evolution.</title>
        <authorList>
            <person name="Mudd A.B."/>
        </authorList>
    </citation>
    <scope>NUCLEOTIDE SEQUENCE</scope>
    <source>
        <strain evidence="1">237g6f4</strain>
        <tissue evidence="1">Blood</tissue>
    </source>
</reference>
<sequence length="81" mass="9730">MVDHLGIGWSIFRLEMVVDKFLVSYRWWIILAMDGAYSGWRWWWTCSWSRIDGGSSLAISIHLDNGWLIFYRSWILLIYGR</sequence>
<dbReference type="Proteomes" id="UP000824782">
    <property type="component" value="Unassembled WGS sequence"/>
</dbReference>
<evidence type="ECO:0000313" key="1">
    <source>
        <dbReference type="EMBL" id="KAG8542612.1"/>
    </source>
</evidence>
<organism evidence="1 2">
    <name type="scientific">Engystomops pustulosus</name>
    <name type="common">Tungara frog</name>
    <name type="synonym">Physalaemus pustulosus</name>
    <dbReference type="NCBI Taxonomy" id="76066"/>
    <lineage>
        <taxon>Eukaryota</taxon>
        <taxon>Metazoa</taxon>
        <taxon>Chordata</taxon>
        <taxon>Craniata</taxon>
        <taxon>Vertebrata</taxon>
        <taxon>Euteleostomi</taxon>
        <taxon>Amphibia</taxon>
        <taxon>Batrachia</taxon>
        <taxon>Anura</taxon>
        <taxon>Neobatrachia</taxon>
        <taxon>Hyloidea</taxon>
        <taxon>Leptodactylidae</taxon>
        <taxon>Leiuperinae</taxon>
        <taxon>Engystomops</taxon>
    </lineage>
</organism>
<accession>A0AAV6Z5M7</accession>
<dbReference type="AlphaFoldDB" id="A0AAV6Z5M7"/>
<gene>
    <name evidence="1" type="ORF">GDO81_026418</name>
</gene>
<name>A0AAV6Z5M7_ENGPU</name>
<evidence type="ECO:0000313" key="2">
    <source>
        <dbReference type="Proteomes" id="UP000824782"/>
    </source>
</evidence>
<dbReference type="EMBL" id="WNYA01004715">
    <property type="protein sequence ID" value="KAG8542612.1"/>
    <property type="molecule type" value="Genomic_DNA"/>
</dbReference>